<keyword evidence="2" id="KW-0812">Transmembrane</keyword>
<dbReference type="Proteomes" id="UP000614610">
    <property type="component" value="Unassembled WGS sequence"/>
</dbReference>
<keyword evidence="2" id="KW-1133">Transmembrane helix</keyword>
<evidence type="ECO:0000313" key="6">
    <source>
        <dbReference type="Proteomes" id="UP000483672"/>
    </source>
</evidence>
<feature type="region of interest" description="Disordered" evidence="1">
    <location>
        <begin position="87"/>
        <end position="121"/>
    </location>
</feature>
<feature type="compositionally biased region" description="Basic and acidic residues" evidence="1">
    <location>
        <begin position="335"/>
        <end position="355"/>
    </location>
</feature>
<feature type="compositionally biased region" description="Polar residues" evidence="1">
    <location>
        <begin position="313"/>
        <end position="326"/>
    </location>
</feature>
<feature type="transmembrane region" description="Helical" evidence="2">
    <location>
        <begin position="195"/>
        <end position="214"/>
    </location>
</feature>
<organism evidence="5 6">
    <name type="scientific">Orbilia oligospora</name>
    <name type="common">Nematode-trapping fungus</name>
    <name type="synonym">Arthrobotrys oligospora</name>
    <dbReference type="NCBI Taxonomy" id="2813651"/>
    <lineage>
        <taxon>Eukaryota</taxon>
        <taxon>Fungi</taxon>
        <taxon>Dikarya</taxon>
        <taxon>Ascomycota</taxon>
        <taxon>Pezizomycotina</taxon>
        <taxon>Orbiliomycetes</taxon>
        <taxon>Orbiliales</taxon>
        <taxon>Orbiliaceae</taxon>
        <taxon>Orbilia</taxon>
    </lineage>
</organism>
<dbReference type="EMBL" id="WIPF01000057">
    <property type="protein sequence ID" value="KAF3217765.1"/>
    <property type="molecule type" value="Genomic_DNA"/>
</dbReference>
<feature type="compositionally biased region" description="Low complexity" evidence="1">
    <location>
        <begin position="93"/>
        <end position="118"/>
    </location>
</feature>
<dbReference type="EMBL" id="WIWT01000049">
    <property type="protein sequence ID" value="KAF3208019.1"/>
    <property type="molecule type" value="Genomic_DNA"/>
</dbReference>
<keyword evidence="2" id="KW-0472">Membrane</keyword>
<name>A0A6G1MET7_ORBOL</name>
<gene>
    <name evidence="5" type="ORF">TWF191_008396</name>
    <name evidence="4" type="ORF">TWF679_007922</name>
</gene>
<sequence length="421" mass="45639">MKLQHLSFSTTLLITASHPLASASPAILPRAEAEGVPHSLNFGNPITISASLSLGVPSSSPSKGLLPPAPPLLTSVLPTFSPPALTTSLLNKPSPSSSSPESITPTPINPSSPSSPSSFDASKKPTSVIWITHTDPLITSLHPAKSTWIQDDYPPQPPTNTSSNHLPTSFLQDNHNITCRNFPSQQSLTICSPTLLVFLFLLFYTGILRVVLYLQEISARQVLELGEALMGHRDASGGYAWLRNGSWKIRQQPELPGVAMMELEDMERIGGGGSGGGRGYGTMNGDDSGVDLAGHERLWLQDLDYRRKGVRKGNNTPEEVDTSVTGFNKGKGKLRVGEGEEKGGGRRELTDDQKKDLERKRREMVRKTHMRMLDDTKPKRVFYGAVIVAGSVGIVFVILGSLVGVLCKQILRMGRCPFEEV</sequence>
<comment type="caution">
    <text evidence="5">The sequence shown here is derived from an EMBL/GenBank/DDBJ whole genome shotgun (WGS) entry which is preliminary data.</text>
</comment>
<evidence type="ECO:0000256" key="3">
    <source>
        <dbReference type="SAM" id="SignalP"/>
    </source>
</evidence>
<feature type="transmembrane region" description="Helical" evidence="2">
    <location>
        <begin position="381"/>
        <end position="406"/>
    </location>
</feature>
<protein>
    <submittedName>
        <fullName evidence="5">Uncharacterized protein</fullName>
    </submittedName>
</protein>
<evidence type="ECO:0000313" key="4">
    <source>
        <dbReference type="EMBL" id="KAF3208019.1"/>
    </source>
</evidence>
<dbReference type="Proteomes" id="UP000483672">
    <property type="component" value="Unassembled WGS sequence"/>
</dbReference>
<dbReference type="AlphaFoldDB" id="A0A6G1MET7"/>
<keyword evidence="3" id="KW-0732">Signal</keyword>
<proteinExistence type="predicted"/>
<evidence type="ECO:0000256" key="1">
    <source>
        <dbReference type="SAM" id="MobiDB-lite"/>
    </source>
</evidence>
<feature type="chain" id="PRO_5041133749" evidence="3">
    <location>
        <begin position="24"/>
        <end position="421"/>
    </location>
</feature>
<evidence type="ECO:0000313" key="5">
    <source>
        <dbReference type="EMBL" id="KAF3217765.1"/>
    </source>
</evidence>
<dbReference type="OrthoDB" id="5371965at2759"/>
<feature type="region of interest" description="Disordered" evidence="1">
    <location>
        <begin position="310"/>
        <end position="355"/>
    </location>
</feature>
<feature type="signal peptide" evidence="3">
    <location>
        <begin position="1"/>
        <end position="23"/>
    </location>
</feature>
<evidence type="ECO:0000256" key="2">
    <source>
        <dbReference type="SAM" id="Phobius"/>
    </source>
</evidence>
<accession>A0A6G1MET7</accession>
<reference evidence="5 6" key="1">
    <citation type="submission" date="2019-06" db="EMBL/GenBank/DDBJ databases">
        <authorList>
            <person name="Palmer J.M."/>
        </authorList>
    </citation>
    <scope>NUCLEOTIDE SEQUENCE [LARGE SCALE GENOMIC DNA]</scope>
    <source>
        <strain evidence="5 6">TWF191</strain>
        <strain evidence="4">TWF679</strain>
    </source>
</reference>